<dbReference type="PANTHER" id="PTHR21485:SF6">
    <property type="entry name" value="N-ACYLNEURAMINATE CYTIDYLYLTRANSFERASE-RELATED"/>
    <property type="match status" value="1"/>
</dbReference>
<sequence>MSYVAVIPARGGSKGIKGKNLQLVGEHSLLARAILAAQEVADIKRIIVSTDDDNIAKEAEKYQAEVHKRSPETSNDSAKTIDAVAELVRDFGLSLEVCVLLQPTSPLRTSEDIQLAIDVYKSNNMGSCITVTASEHHPFKMIIKNNDGYHPVTQLSDLEQPRQQLPQAFRINGAVYVIGFKELLDNMSFFVQPQGFVEMSECTSIDIDTYADLQKANELIKGKNL</sequence>
<evidence type="ECO:0000313" key="2">
    <source>
        <dbReference type="Proteomes" id="UP000092671"/>
    </source>
</evidence>
<dbReference type="InterPro" id="IPR050793">
    <property type="entry name" value="CMP-NeuNAc_synthase"/>
</dbReference>
<dbReference type="GO" id="GO:0008781">
    <property type="term" value="F:N-acylneuraminate cytidylyltransferase activity"/>
    <property type="evidence" value="ECO:0007669"/>
    <property type="project" value="TreeGrafter"/>
</dbReference>
<dbReference type="InterPro" id="IPR003329">
    <property type="entry name" value="Cytidylyl_trans"/>
</dbReference>
<dbReference type="RefSeq" id="WP_066894132.1">
    <property type="nucleotide sequence ID" value="NZ_LZDN01000043.1"/>
</dbReference>
<accession>A0A1B8PHV4</accession>
<dbReference type="AlphaFoldDB" id="A0A1B8PHV4"/>
<dbReference type="CDD" id="cd02513">
    <property type="entry name" value="CMP-NeuAc_Synthase"/>
    <property type="match status" value="1"/>
</dbReference>
<evidence type="ECO:0000313" key="1">
    <source>
        <dbReference type="EMBL" id="OBX48708.1"/>
    </source>
</evidence>
<dbReference type="PANTHER" id="PTHR21485">
    <property type="entry name" value="HAD SUPERFAMILY MEMBERS CMAS AND KDSC"/>
    <property type="match status" value="1"/>
</dbReference>
<gene>
    <name evidence="1" type="ORF">A9Z60_04795</name>
</gene>
<dbReference type="Gene3D" id="3.90.550.10">
    <property type="entry name" value="Spore Coat Polysaccharide Biosynthesis Protein SpsA, Chain A"/>
    <property type="match status" value="1"/>
</dbReference>
<keyword evidence="1" id="KW-0808">Transferase</keyword>
<keyword evidence="1" id="KW-0548">Nucleotidyltransferase</keyword>
<dbReference type="InterPro" id="IPR029044">
    <property type="entry name" value="Nucleotide-diphossugar_trans"/>
</dbReference>
<proteinExistence type="predicted"/>
<reference evidence="1 2" key="1">
    <citation type="submission" date="2016-06" db="EMBL/GenBank/DDBJ databases">
        <title>Draft genome of Moraxella nonliquefaciens CCUG 60284.</title>
        <authorList>
            <person name="Salva-Serra F."/>
            <person name="Engstrom-Jakobsson H."/>
            <person name="Thorell K."/>
            <person name="Gonzales-Siles L."/>
            <person name="Karlsson R."/>
            <person name="Boulund F."/>
            <person name="Engstrand L."/>
            <person name="Kristiansson E."/>
            <person name="Moore E."/>
        </authorList>
    </citation>
    <scope>NUCLEOTIDE SEQUENCE [LARGE SCALE GENOMIC DNA]</scope>
    <source>
        <strain evidence="1 2">CCUG 60284</strain>
    </source>
</reference>
<name>A0A1B8PHV4_MORNO</name>
<organism evidence="1 2">
    <name type="scientific">Moraxella nonliquefaciens</name>
    <dbReference type="NCBI Taxonomy" id="478"/>
    <lineage>
        <taxon>Bacteria</taxon>
        <taxon>Pseudomonadati</taxon>
        <taxon>Pseudomonadota</taxon>
        <taxon>Gammaproteobacteria</taxon>
        <taxon>Moraxellales</taxon>
        <taxon>Moraxellaceae</taxon>
        <taxon>Moraxella</taxon>
    </lineage>
</organism>
<comment type="caution">
    <text evidence="1">The sequence shown here is derived from an EMBL/GenBank/DDBJ whole genome shotgun (WGS) entry which is preliminary data.</text>
</comment>
<dbReference type="OrthoDB" id="9805604at2"/>
<dbReference type="EMBL" id="LZDN01000043">
    <property type="protein sequence ID" value="OBX48708.1"/>
    <property type="molecule type" value="Genomic_DNA"/>
</dbReference>
<protein>
    <submittedName>
        <fullName evidence="1">Acylneuraminate cytidylyltransferase</fullName>
    </submittedName>
</protein>
<dbReference type="Proteomes" id="UP000092671">
    <property type="component" value="Unassembled WGS sequence"/>
</dbReference>
<dbReference type="SUPFAM" id="SSF53448">
    <property type="entry name" value="Nucleotide-diphospho-sugar transferases"/>
    <property type="match status" value="1"/>
</dbReference>
<dbReference type="Pfam" id="PF02348">
    <property type="entry name" value="CTP_transf_3"/>
    <property type="match status" value="1"/>
</dbReference>